<dbReference type="InterPro" id="IPR028599">
    <property type="entry name" value="WDR12/Ytm1"/>
</dbReference>
<comment type="subcellular location">
    <subcellularLocation>
        <location evidence="1">Nucleus</location>
        <location evidence="1">Nucleolus</location>
    </subcellularLocation>
</comment>
<keyword evidence="4 7" id="KW-0853">WD repeat</keyword>
<organism evidence="9 10">
    <name type="scientific">Nadsonia fulvescens var. elongata DSM 6958</name>
    <dbReference type="NCBI Taxonomy" id="857566"/>
    <lineage>
        <taxon>Eukaryota</taxon>
        <taxon>Fungi</taxon>
        <taxon>Dikarya</taxon>
        <taxon>Ascomycota</taxon>
        <taxon>Saccharomycotina</taxon>
        <taxon>Dipodascomycetes</taxon>
        <taxon>Dipodascales</taxon>
        <taxon>Dipodascales incertae sedis</taxon>
        <taxon>Nadsonia</taxon>
    </lineage>
</organism>
<dbReference type="InterPro" id="IPR020472">
    <property type="entry name" value="WD40_PAC1"/>
</dbReference>
<dbReference type="Pfam" id="PF00400">
    <property type="entry name" value="WD40"/>
    <property type="match status" value="5"/>
</dbReference>
<keyword evidence="5" id="KW-0677">Repeat</keyword>
<keyword evidence="3" id="KW-0698">rRNA processing</keyword>
<keyword evidence="6" id="KW-0539">Nucleus</keyword>
<dbReference type="Proteomes" id="UP000095009">
    <property type="component" value="Unassembled WGS sequence"/>
</dbReference>
<gene>
    <name evidence="9" type="ORF">NADFUDRAFT_11871</name>
</gene>
<dbReference type="Pfam" id="PF08154">
    <property type="entry name" value="NLE"/>
    <property type="match status" value="1"/>
</dbReference>
<feature type="non-terminal residue" evidence="9">
    <location>
        <position position="444"/>
    </location>
</feature>
<reference evidence="9 10" key="1">
    <citation type="journal article" date="2016" name="Proc. Natl. Acad. Sci. U.S.A.">
        <title>Comparative genomics of biotechnologically important yeasts.</title>
        <authorList>
            <person name="Riley R."/>
            <person name="Haridas S."/>
            <person name="Wolfe K.H."/>
            <person name="Lopes M.R."/>
            <person name="Hittinger C.T."/>
            <person name="Goeker M."/>
            <person name="Salamov A.A."/>
            <person name="Wisecaver J.H."/>
            <person name="Long T.M."/>
            <person name="Calvey C.H."/>
            <person name="Aerts A.L."/>
            <person name="Barry K.W."/>
            <person name="Choi C."/>
            <person name="Clum A."/>
            <person name="Coughlan A.Y."/>
            <person name="Deshpande S."/>
            <person name="Douglass A.P."/>
            <person name="Hanson S.J."/>
            <person name="Klenk H.-P."/>
            <person name="LaButti K.M."/>
            <person name="Lapidus A."/>
            <person name="Lindquist E.A."/>
            <person name="Lipzen A.M."/>
            <person name="Meier-Kolthoff J.P."/>
            <person name="Ohm R.A."/>
            <person name="Otillar R.P."/>
            <person name="Pangilinan J.L."/>
            <person name="Peng Y."/>
            <person name="Rokas A."/>
            <person name="Rosa C.A."/>
            <person name="Scheuner C."/>
            <person name="Sibirny A.A."/>
            <person name="Slot J.C."/>
            <person name="Stielow J.B."/>
            <person name="Sun H."/>
            <person name="Kurtzman C.P."/>
            <person name="Blackwell M."/>
            <person name="Grigoriev I.V."/>
            <person name="Jeffries T.W."/>
        </authorList>
    </citation>
    <scope>NUCLEOTIDE SEQUENCE [LARGE SCALE GENOMIC DNA]</scope>
    <source>
        <strain evidence="9 10">DSM 6958</strain>
    </source>
</reference>
<dbReference type="InterPro" id="IPR015943">
    <property type="entry name" value="WD40/YVTN_repeat-like_dom_sf"/>
</dbReference>
<feature type="repeat" description="WD" evidence="7">
    <location>
        <begin position="281"/>
        <end position="323"/>
    </location>
</feature>
<evidence type="ECO:0000256" key="1">
    <source>
        <dbReference type="ARBA" id="ARBA00004604"/>
    </source>
</evidence>
<evidence type="ECO:0000256" key="5">
    <source>
        <dbReference type="ARBA" id="ARBA00022737"/>
    </source>
</evidence>
<dbReference type="GO" id="GO:0006364">
    <property type="term" value="P:rRNA processing"/>
    <property type="evidence" value="ECO:0007669"/>
    <property type="project" value="UniProtKB-KW"/>
</dbReference>
<dbReference type="PROSITE" id="PS50294">
    <property type="entry name" value="WD_REPEATS_REGION"/>
    <property type="match status" value="4"/>
</dbReference>
<dbReference type="OrthoDB" id="10251381at2759"/>
<dbReference type="InterPro" id="IPR036322">
    <property type="entry name" value="WD40_repeat_dom_sf"/>
</dbReference>
<proteinExistence type="inferred from homology"/>
<dbReference type="PANTHER" id="PTHR19855:SF11">
    <property type="entry name" value="RIBOSOME BIOGENESIS PROTEIN WDR12"/>
    <property type="match status" value="1"/>
</dbReference>
<feature type="non-terminal residue" evidence="9">
    <location>
        <position position="1"/>
    </location>
</feature>
<evidence type="ECO:0000313" key="10">
    <source>
        <dbReference type="Proteomes" id="UP000095009"/>
    </source>
</evidence>
<dbReference type="Gene3D" id="2.130.10.10">
    <property type="entry name" value="YVTN repeat-like/Quinoprotein amine dehydrogenase"/>
    <property type="match status" value="1"/>
</dbReference>
<dbReference type="SMART" id="SM00320">
    <property type="entry name" value="WD40"/>
    <property type="match status" value="6"/>
</dbReference>
<dbReference type="GO" id="GO:0030687">
    <property type="term" value="C:preribosome, large subunit precursor"/>
    <property type="evidence" value="ECO:0007669"/>
    <property type="project" value="TreeGrafter"/>
</dbReference>
<feature type="repeat" description="WD" evidence="7">
    <location>
        <begin position="368"/>
        <end position="410"/>
    </location>
</feature>
<dbReference type="HAMAP" id="MF_03029">
    <property type="entry name" value="WDR12"/>
    <property type="match status" value="1"/>
</dbReference>
<dbReference type="GO" id="GO:0070545">
    <property type="term" value="C:PeBoW complex"/>
    <property type="evidence" value="ECO:0007669"/>
    <property type="project" value="TreeGrafter"/>
</dbReference>
<dbReference type="InterPro" id="IPR012972">
    <property type="entry name" value="NLE"/>
</dbReference>
<dbReference type="EMBL" id="KV454407">
    <property type="protein sequence ID" value="ODQ67179.1"/>
    <property type="molecule type" value="Genomic_DNA"/>
</dbReference>
<protein>
    <submittedName>
        <fullName evidence="9">WD40 repeat-like protein</fullName>
    </submittedName>
</protein>
<dbReference type="SUPFAM" id="SSF50978">
    <property type="entry name" value="WD40 repeat-like"/>
    <property type="match status" value="1"/>
</dbReference>
<evidence type="ECO:0000256" key="7">
    <source>
        <dbReference type="PROSITE-ProRule" id="PRU00221"/>
    </source>
</evidence>
<evidence type="ECO:0000256" key="4">
    <source>
        <dbReference type="ARBA" id="ARBA00022574"/>
    </source>
</evidence>
<dbReference type="AlphaFoldDB" id="A0A1E3PP16"/>
<dbReference type="PANTHER" id="PTHR19855">
    <property type="entry name" value="WD40 REPEAT PROTEIN 12, 37"/>
    <property type="match status" value="1"/>
</dbReference>
<dbReference type="InterPro" id="IPR019775">
    <property type="entry name" value="WD40_repeat_CS"/>
</dbReference>
<accession>A0A1E3PP16</accession>
<feature type="domain" description="NLE" evidence="8">
    <location>
        <begin position="1"/>
        <end position="34"/>
    </location>
</feature>
<keyword evidence="10" id="KW-1185">Reference proteome</keyword>
<dbReference type="PRINTS" id="PR00320">
    <property type="entry name" value="GPROTEINBRPT"/>
</dbReference>
<keyword evidence="2" id="KW-0690">Ribosome biogenesis</keyword>
<dbReference type="STRING" id="857566.A0A1E3PP16"/>
<dbReference type="GO" id="GO:0042273">
    <property type="term" value="P:ribosomal large subunit biogenesis"/>
    <property type="evidence" value="ECO:0007669"/>
    <property type="project" value="TreeGrafter"/>
</dbReference>
<dbReference type="PROSITE" id="PS50082">
    <property type="entry name" value="WD_REPEATS_2"/>
    <property type="match status" value="4"/>
</dbReference>
<dbReference type="PROSITE" id="PS00678">
    <property type="entry name" value="WD_REPEATS_1"/>
    <property type="match status" value="1"/>
</dbReference>
<name>A0A1E3PP16_9ASCO</name>
<evidence type="ECO:0000256" key="2">
    <source>
        <dbReference type="ARBA" id="ARBA00022517"/>
    </source>
</evidence>
<evidence type="ECO:0000259" key="8">
    <source>
        <dbReference type="Pfam" id="PF08154"/>
    </source>
</evidence>
<feature type="repeat" description="WD" evidence="7">
    <location>
        <begin position="137"/>
        <end position="177"/>
    </location>
</feature>
<sequence>PILVPVSLKRYGLSEVVNHILELEKAIPFDFLITNPISAADSTGETTLLRPGASLDTYLTENGLSSELTLKLEYTRSVLPPQFLASFNHPDWISSVDINGFAKSLGGIDTFTPAIASGSYDGVVRLWSASGTLQSQLVGHSGAVKDVKWSSKNTLVSGSSDRSLLLWRLRQKNITTKEADEEAEADEEELSASVTPYALLTGHTAPINSISVNKASSKIISASDDNTVQVWSTNYKDLPLATGSTGAAGFSTATQKRRRVAASTLNSSIAPSHKRTSLLTLSSHSSPVTAVDFHHQDSSVAYSVSQDHTIKTWDLTTGMNVDTRTTSFALLSLCTLPKLGLLACGSSARHVTLHDPRVDTQTTTQAQLVGHTNFVVSLAASPISDYLFISGSHDGTSRIWDVRATKALHVITREATENNDVYGVDWKNLAGIVSAGKDKKLQIN</sequence>
<dbReference type="InterPro" id="IPR001680">
    <property type="entry name" value="WD40_rpt"/>
</dbReference>
<feature type="repeat" description="WD" evidence="7">
    <location>
        <begin position="200"/>
        <end position="232"/>
    </location>
</feature>
<dbReference type="CDD" id="cd00200">
    <property type="entry name" value="WD40"/>
    <property type="match status" value="1"/>
</dbReference>
<evidence type="ECO:0000256" key="6">
    <source>
        <dbReference type="ARBA" id="ARBA00023242"/>
    </source>
</evidence>
<evidence type="ECO:0000313" key="9">
    <source>
        <dbReference type="EMBL" id="ODQ67179.1"/>
    </source>
</evidence>
<evidence type="ECO:0000256" key="3">
    <source>
        <dbReference type="ARBA" id="ARBA00022552"/>
    </source>
</evidence>